<sequence length="85" mass="10049">MASPRTHTALCLICGLEEHEIGKLHCFPSVFERSRLWQEKMNMVFTGHTLRHLRIYSNHFTEDQYLHRINWRLCQDAVPTLQPAS</sequence>
<keyword evidence="7" id="KW-1185">Reference proteome</keyword>
<evidence type="ECO:0000259" key="5">
    <source>
        <dbReference type="Pfam" id="PF05485"/>
    </source>
</evidence>
<dbReference type="InterPro" id="IPR006612">
    <property type="entry name" value="THAP_Znf"/>
</dbReference>
<dbReference type="AlphaFoldDB" id="A0ABD1EGC7"/>
<comment type="caution">
    <text evidence="6">The sequence shown here is derived from an EMBL/GenBank/DDBJ whole genome shotgun (WGS) entry which is preliminary data.</text>
</comment>
<gene>
    <name evidence="6" type="ORF">ABEB36_009446</name>
</gene>
<accession>A0ABD1EGC7</accession>
<reference evidence="6 7" key="1">
    <citation type="submission" date="2024-05" db="EMBL/GenBank/DDBJ databases">
        <title>Genetic variation in Jamaican populations of the coffee berry borer (Hypothenemus hampei).</title>
        <authorList>
            <person name="Errbii M."/>
            <person name="Myrie A."/>
        </authorList>
    </citation>
    <scope>NUCLEOTIDE SEQUENCE [LARGE SCALE GENOMIC DNA]</scope>
    <source>
        <strain evidence="6">JA-Hopewell-2020-01-JO</strain>
        <tissue evidence="6">Whole body</tissue>
    </source>
</reference>
<keyword evidence="3" id="KW-0862">Zinc</keyword>
<evidence type="ECO:0000313" key="6">
    <source>
        <dbReference type="EMBL" id="KAL1493752.1"/>
    </source>
</evidence>
<evidence type="ECO:0000256" key="4">
    <source>
        <dbReference type="ARBA" id="ARBA00023125"/>
    </source>
</evidence>
<keyword evidence="1" id="KW-0479">Metal-binding</keyword>
<dbReference type="Pfam" id="PF05485">
    <property type="entry name" value="THAP"/>
    <property type="match status" value="1"/>
</dbReference>
<keyword evidence="2" id="KW-0863">Zinc-finger</keyword>
<feature type="domain" description="THAP-type" evidence="5">
    <location>
        <begin position="23"/>
        <end position="81"/>
    </location>
</feature>
<dbReference type="GO" id="GO:0003677">
    <property type="term" value="F:DNA binding"/>
    <property type="evidence" value="ECO:0007669"/>
    <property type="project" value="UniProtKB-KW"/>
</dbReference>
<dbReference type="Proteomes" id="UP001566132">
    <property type="component" value="Unassembled WGS sequence"/>
</dbReference>
<evidence type="ECO:0000256" key="2">
    <source>
        <dbReference type="ARBA" id="ARBA00022771"/>
    </source>
</evidence>
<name>A0ABD1EGC7_HYPHA</name>
<dbReference type="EMBL" id="JBDJPC010000007">
    <property type="protein sequence ID" value="KAL1493752.1"/>
    <property type="molecule type" value="Genomic_DNA"/>
</dbReference>
<keyword evidence="4" id="KW-0238">DNA-binding</keyword>
<organism evidence="6 7">
    <name type="scientific">Hypothenemus hampei</name>
    <name type="common">Coffee berry borer</name>
    <dbReference type="NCBI Taxonomy" id="57062"/>
    <lineage>
        <taxon>Eukaryota</taxon>
        <taxon>Metazoa</taxon>
        <taxon>Ecdysozoa</taxon>
        <taxon>Arthropoda</taxon>
        <taxon>Hexapoda</taxon>
        <taxon>Insecta</taxon>
        <taxon>Pterygota</taxon>
        <taxon>Neoptera</taxon>
        <taxon>Endopterygota</taxon>
        <taxon>Coleoptera</taxon>
        <taxon>Polyphaga</taxon>
        <taxon>Cucujiformia</taxon>
        <taxon>Curculionidae</taxon>
        <taxon>Scolytinae</taxon>
        <taxon>Hypothenemus</taxon>
    </lineage>
</organism>
<evidence type="ECO:0000256" key="3">
    <source>
        <dbReference type="ARBA" id="ARBA00022833"/>
    </source>
</evidence>
<evidence type="ECO:0000256" key="1">
    <source>
        <dbReference type="ARBA" id="ARBA00022723"/>
    </source>
</evidence>
<dbReference type="SUPFAM" id="SSF57716">
    <property type="entry name" value="Glucocorticoid receptor-like (DNA-binding domain)"/>
    <property type="match status" value="1"/>
</dbReference>
<dbReference type="GO" id="GO:0008270">
    <property type="term" value="F:zinc ion binding"/>
    <property type="evidence" value="ECO:0007669"/>
    <property type="project" value="UniProtKB-KW"/>
</dbReference>
<evidence type="ECO:0000313" key="7">
    <source>
        <dbReference type="Proteomes" id="UP001566132"/>
    </source>
</evidence>
<protein>
    <recommendedName>
        <fullName evidence="5">THAP-type domain-containing protein</fullName>
    </recommendedName>
</protein>
<proteinExistence type="predicted"/>